<dbReference type="RefSeq" id="XP_060301209.1">
    <property type="nucleotide sequence ID" value="XM_060433544.1"/>
</dbReference>
<accession>A0AA40B5Z5</accession>
<feature type="signal peptide" evidence="1">
    <location>
        <begin position="1"/>
        <end position="18"/>
    </location>
</feature>
<dbReference type="GeneID" id="85316815"/>
<keyword evidence="1" id="KW-0732">Signal</keyword>
<sequence>MTIGKLGILLLLLADGSPLSVNLGPSAVPPFNNVMHNPANWKHITAKMKPDGCLRYISSTEGKKKRQERRWPRPFSLPVLCFVLYIYTRRIYGFGLELGSYRKSIGRWLCLSHCLIIV</sequence>
<organism evidence="2 3">
    <name type="scientific">Lasiosphaeria miniovina</name>
    <dbReference type="NCBI Taxonomy" id="1954250"/>
    <lineage>
        <taxon>Eukaryota</taxon>
        <taxon>Fungi</taxon>
        <taxon>Dikarya</taxon>
        <taxon>Ascomycota</taxon>
        <taxon>Pezizomycotina</taxon>
        <taxon>Sordariomycetes</taxon>
        <taxon>Sordariomycetidae</taxon>
        <taxon>Sordariales</taxon>
        <taxon>Lasiosphaeriaceae</taxon>
        <taxon>Lasiosphaeria</taxon>
    </lineage>
</organism>
<gene>
    <name evidence="2" type="ORF">B0T26DRAFT_167619</name>
</gene>
<dbReference type="Proteomes" id="UP001172101">
    <property type="component" value="Unassembled WGS sequence"/>
</dbReference>
<proteinExistence type="predicted"/>
<dbReference type="AlphaFoldDB" id="A0AA40B5Z5"/>
<keyword evidence="3" id="KW-1185">Reference proteome</keyword>
<protein>
    <submittedName>
        <fullName evidence="2">Uncharacterized protein</fullName>
    </submittedName>
</protein>
<evidence type="ECO:0000313" key="3">
    <source>
        <dbReference type="Proteomes" id="UP001172101"/>
    </source>
</evidence>
<comment type="caution">
    <text evidence="2">The sequence shown here is derived from an EMBL/GenBank/DDBJ whole genome shotgun (WGS) entry which is preliminary data.</text>
</comment>
<evidence type="ECO:0000256" key="1">
    <source>
        <dbReference type="SAM" id="SignalP"/>
    </source>
</evidence>
<evidence type="ECO:0000313" key="2">
    <source>
        <dbReference type="EMBL" id="KAK0728354.1"/>
    </source>
</evidence>
<reference evidence="2" key="1">
    <citation type="submission" date="2023-06" db="EMBL/GenBank/DDBJ databases">
        <title>Genome-scale phylogeny and comparative genomics of the fungal order Sordariales.</title>
        <authorList>
            <consortium name="Lawrence Berkeley National Laboratory"/>
            <person name="Hensen N."/>
            <person name="Bonometti L."/>
            <person name="Westerberg I."/>
            <person name="Brannstrom I.O."/>
            <person name="Guillou S."/>
            <person name="Cros-Aarteil S."/>
            <person name="Calhoun S."/>
            <person name="Haridas S."/>
            <person name="Kuo A."/>
            <person name="Mondo S."/>
            <person name="Pangilinan J."/>
            <person name="Riley R."/>
            <person name="LaButti K."/>
            <person name="Andreopoulos B."/>
            <person name="Lipzen A."/>
            <person name="Chen C."/>
            <person name="Yanf M."/>
            <person name="Daum C."/>
            <person name="Ng V."/>
            <person name="Clum A."/>
            <person name="Steindorff A."/>
            <person name="Ohm R."/>
            <person name="Martin F."/>
            <person name="Silar P."/>
            <person name="Natvig D."/>
            <person name="Lalanne C."/>
            <person name="Gautier V."/>
            <person name="Ament-velasquez S.L."/>
            <person name="Kruys A."/>
            <person name="Hutchinson M.I."/>
            <person name="Powell A.J."/>
            <person name="Barry K."/>
            <person name="Miller A.N."/>
            <person name="Grigoriev I.V."/>
            <person name="Debuchy R."/>
            <person name="Gladieux P."/>
            <person name="Thoren M.H."/>
            <person name="Johannesson H."/>
        </authorList>
    </citation>
    <scope>NUCLEOTIDE SEQUENCE</scope>
    <source>
        <strain evidence="2">SMH2392-1A</strain>
    </source>
</reference>
<feature type="chain" id="PRO_5041446230" evidence="1">
    <location>
        <begin position="19"/>
        <end position="118"/>
    </location>
</feature>
<name>A0AA40B5Z5_9PEZI</name>
<dbReference type="EMBL" id="JAUIRO010000002">
    <property type="protein sequence ID" value="KAK0728354.1"/>
    <property type="molecule type" value="Genomic_DNA"/>
</dbReference>